<dbReference type="UniPathway" id="UPA00378"/>
<dbReference type="PANTHER" id="PTHR22760:SF2">
    <property type="entry name" value="ALPHA-1,2-MANNOSYLTRANSFERASE ALG9"/>
    <property type="match status" value="1"/>
</dbReference>
<dbReference type="OrthoDB" id="497541at2759"/>
<keyword evidence="8 10" id="KW-1133">Transmembrane helix</keyword>
<dbReference type="EMBL" id="CAHIKZ030002371">
    <property type="protein sequence ID" value="CAE1285990.1"/>
    <property type="molecule type" value="Genomic_DNA"/>
</dbReference>
<feature type="transmembrane region" description="Helical" evidence="10">
    <location>
        <begin position="318"/>
        <end position="340"/>
    </location>
</feature>
<feature type="transmembrane region" description="Helical" evidence="10">
    <location>
        <begin position="123"/>
        <end position="148"/>
    </location>
</feature>
<dbReference type="GO" id="GO:0006487">
    <property type="term" value="P:protein N-linked glycosylation"/>
    <property type="evidence" value="ECO:0007669"/>
    <property type="project" value="TreeGrafter"/>
</dbReference>
<name>A0A812D467_ACAPH</name>
<dbReference type="InterPro" id="IPR005599">
    <property type="entry name" value="GPI_mannosylTrfase"/>
</dbReference>
<evidence type="ECO:0000313" key="12">
    <source>
        <dbReference type="Proteomes" id="UP000597762"/>
    </source>
</evidence>
<comment type="pathway">
    <text evidence="2">Protein modification; protein glycosylation.</text>
</comment>
<dbReference type="GO" id="GO:0000026">
    <property type="term" value="F:alpha-1,2-mannosyltransferase activity"/>
    <property type="evidence" value="ECO:0007669"/>
    <property type="project" value="TreeGrafter"/>
</dbReference>
<keyword evidence="6 10" id="KW-0812">Transmembrane</keyword>
<evidence type="ECO:0000313" key="11">
    <source>
        <dbReference type="EMBL" id="CAE1285990.1"/>
    </source>
</evidence>
<sequence>MHFILFGSGFQTWEYSPVYAIRSYAYLALHSFPLRIYNILNVNKIFLFYFLRCILGIICALAELYFYKGVCKQFGAKIGQLMLWLMLFSTGMFIACSSFLPSSFSMYLTMVAMGAWFLNNTHIAILAVAASAIIGWPFSAALGIPIACDILVRQKKTSYFIYWCVIALVLFLVPVVIIDSYYYDKLVIAPLNIIMYNIFTEHGPNIYGVEPFSFYFLNGFLNFNVAFLFAFLCLPISLLLKVSQKQAQNSGLSLWLSMSPMFIWIFIFFTRPHKEERFLYPIYPFFALGGAVAVIYIESTFCTYFSSKKATCNLSFNCHYRTVTVVFTTVFTLLSLSRIFQLYEGYHAPIDVYLELNQIAGNPDIHTLSPDKSVNVCVGKEWYRFPNSFFLPDKNWHLRFLQSEFKGQLPKPYYPGPDSTSTIPSHMNNMNKEEPTRYFNVSKCHYLIDLDIPTETELEPRYSEIINEWKILSSSKFLHSSKSHRIYRAFYIPFISRNHCTYVNYNLLISLRNMKTSQN</sequence>
<feature type="transmembrane region" description="Helical" evidence="10">
    <location>
        <begin position="78"/>
        <end position="100"/>
    </location>
</feature>
<feature type="transmembrane region" description="Helical" evidence="10">
    <location>
        <begin position="220"/>
        <end position="240"/>
    </location>
</feature>
<comment type="caution">
    <text evidence="11">The sequence shown here is derived from an EMBL/GenBank/DDBJ whole genome shotgun (WGS) entry which is preliminary data.</text>
</comment>
<reference evidence="11" key="1">
    <citation type="submission" date="2021-01" db="EMBL/GenBank/DDBJ databases">
        <authorList>
            <person name="Li R."/>
            <person name="Bekaert M."/>
        </authorList>
    </citation>
    <scope>NUCLEOTIDE SEQUENCE</scope>
    <source>
        <strain evidence="11">Farmed</strain>
    </source>
</reference>
<evidence type="ECO:0000256" key="10">
    <source>
        <dbReference type="RuleBase" id="RU363075"/>
    </source>
</evidence>
<dbReference type="Pfam" id="PF03901">
    <property type="entry name" value="Glyco_transf_22"/>
    <property type="match status" value="1"/>
</dbReference>
<keyword evidence="7 10" id="KW-0256">Endoplasmic reticulum</keyword>
<evidence type="ECO:0000256" key="2">
    <source>
        <dbReference type="ARBA" id="ARBA00004922"/>
    </source>
</evidence>
<organism evidence="11 12">
    <name type="scientific">Acanthosepion pharaonis</name>
    <name type="common">Pharaoh cuttlefish</name>
    <name type="synonym">Sepia pharaonis</name>
    <dbReference type="NCBI Taxonomy" id="158019"/>
    <lineage>
        <taxon>Eukaryota</taxon>
        <taxon>Metazoa</taxon>
        <taxon>Spiralia</taxon>
        <taxon>Lophotrochozoa</taxon>
        <taxon>Mollusca</taxon>
        <taxon>Cephalopoda</taxon>
        <taxon>Coleoidea</taxon>
        <taxon>Decapodiformes</taxon>
        <taxon>Sepiida</taxon>
        <taxon>Sepiina</taxon>
        <taxon>Sepiidae</taxon>
        <taxon>Acanthosepion</taxon>
    </lineage>
</organism>
<dbReference type="GO" id="GO:0005789">
    <property type="term" value="C:endoplasmic reticulum membrane"/>
    <property type="evidence" value="ECO:0007669"/>
    <property type="project" value="UniProtKB-SubCell"/>
</dbReference>
<protein>
    <recommendedName>
        <fullName evidence="10">Mannosyltransferase</fullName>
        <ecNumber evidence="10">2.4.1.-</ecNumber>
    </recommendedName>
</protein>
<evidence type="ECO:0000256" key="8">
    <source>
        <dbReference type="ARBA" id="ARBA00022989"/>
    </source>
</evidence>
<comment type="subcellular location">
    <subcellularLocation>
        <location evidence="1 10">Endoplasmic reticulum membrane</location>
        <topology evidence="1 10">Multi-pass membrane protein</topology>
    </subcellularLocation>
</comment>
<evidence type="ECO:0000256" key="7">
    <source>
        <dbReference type="ARBA" id="ARBA00022824"/>
    </source>
</evidence>
<evidence type="ECO:0000256" key="1">
    <source>
        <dbReference type="ARBA" id="ARBA00004477"/>
    </source>
</evidence>
<keyword evidence="9 10" id="KW-0472">Membrane</keyword>
<accession>A0A812D467</accession>
<dbReference type="Proteomes" id="UP000597762">
    <property type="component" value="Unassembled WGS sequence"/>
</dbReference>
<feature type="transmembrane region" description="Helical" evidence="10">
    <location>
        <begin position="160"/>
        <end position="183"/>
    </location>
</feature>
<keyword evidence="12" id="KW-1185">Reference proteome</keyword>
<keyword evidence="5 11" id="KW-0808">Transferase</keyword>
<dbReference type="AlphaFoldDB" id="A0A812D467"/>
<evidence type="ECO:0000256" key="4">
    <source>
        <dbReference type="ARBA" id="ARBA00022676"/>
    </source>
</evidence>
<evidence type="ECO:0000256" key="5">
    <source>
        <dbReference type="ARBA" id="ARBA00022679"/>
    </source>
</evidence>
<evidence type="ECO:0000256" key="3">
    <source>
        <dbReference type="ARBA" id="ARBA00007063"/>
    </source>
</evidence>
<comment type="similarity">
    <text evidence="3 10">Belongs to the glycosyltransferase 22 family.</text>
</comment>
<proteinExistence type="inferred from homology"/>
<evidence type="ECO:0000256" key="6">
    <source>
        <dbReference type="ARBA" id="ARBA00022692"/>
    </source>
</evidence>
<feature type="transmembrane region" description="Helical" evidence="10">
    <location>
        <begin position="282"/>
        <end position="306"/>
    </location>
</feature>
<keyword evidence="4 10" id="KW-0328">Glycosyltransferase</keyword>
<feature type="transmembrane region" description="Helical" evidence="10">
    <location>
        <begin position="45"/>
        <end position="66"/>
    </location>
</feature>
<feature type="transmembrane region" description="Helical" evidence="10">
    <location>
        <begin position="252"/>
        <end position="270"/>
    </location>
</feature>
<gene>
    <name evidence="11" type="ORF">SPHA_45729</name>
</gene>
<dbReference type="PANTHER" id="PTHR22760">
    <property type="entry name" value="GLYCOSYLTRANSFERASE"/>
    <property type="match status" value="1"/>
</dbReference>
<evidence type="ECO:0000256" key="9">
    <source>
        <dbReference type="ARBA" id="ARBA00023136"/>
    </source>
</evidence>
<dbReference type="EC" id="2.4.1.-" evidence="10"/>